<protein>
    <recommendedName>
        <fullName evidence="6">Pentacotripeptide-repeat region of PRORP domain-containing protein</fullName>
    </recommendedName>
</protein>
<dbReference type="SUPFAM" id="SSF81901">
    <property type="entry name" value="HCP-like"/>
    <property type="match status" value="1"/>
</dbReference>
<dbReference type="Proteomes" id="UP000626109">
    <property type="component" value="Unassembled WGS sequence"/>
</dbReference>
<feature type="repeat" description="PPR" evidence="2">
    <location>
        <begin position="212"/>
        <end position="246"/>
    </location>
</feature>
<feature type="non-terminal residue" evidence="4">
    <location>
        <position position="1"/>
    </location>
</feature>
<dbReference type="InterPro" id="IPR011990">
    <property type="entry name" value="TPR-like_helical_dom_sf"/>
</dbReference>
<dbReference type="PANTHER" id="PTHR47447">
    <property type="entry name" value="OS03G0856100 PROTEIN"/>
    <property type="match status" value="1"/>
</dbReference>
<gene>
    <name evidence="4" type="ORF">PGLA2088_LOCUS36681</name>
</gene>
<dbReference type="AlphaFoldDB" id="A0A813KNA7"/>
<evidence type="ECO:0000256" key="3">
    <source>
        <dbReference type="SAM" id="MobiDB-lite"/>
    </source>
</evidence>
<dbReference type="PANTHER" id="PTHR47447:SF17">
    <property type="entry name" value="OS12G0638900 PROTEIN"/>
    <property type="match status" value="1"/>
</dbReference>
<feature type="region of interest" description="Disordered" evidence="3">
    <location>
        <begin position="366"/>
        <end position="389"/>
    </location>
</feature>
<evidence type="ECO:0000313" key="4">
    <source>
        <dbReference type="EMBL" id="CAE8711812.1"/>
    </source>
</evidence>
<organism evidence="4 5">
    <name type="scientific">Polarella glacialis</name>
    <name type="common">Dinoflagellate</name>
    <dbReference type="NCBI Taxonomy" id="89957"/>
    <lineage>
        <taxon>Eukaryota</taxon>
        <taxon>Sar</taxon>
        <taxon>Alveolata</taxon>
        <taxon>Dinophyceae</taxon>
        <taxon>Suessiales</taxon>
        <taxon>Suessiaceae</taxon>
        <taxon>Polarella</taxon>
    </lineage>
</organism>
<evidence type="ECO:0008006" key="6">
    <source>
        <dbReference type="Google" id="ProtNLM"/>
    </source>
</evidence>
<dbReference type="InterPro" id="IPR002885">
    <property type="entry name" value="PPR_rpt"/>
</dbReference>
<reference evidence="4" key="1">
    <citation type="submission" date="2021-02" db="EMBL/GenBank/DDBJ databases">
        <authorList>
            <person name="Dougan E. K."/>
            <person name="Rhodes N."/>
            <person name="Thang M."/>
            <person name="Chan C."/>
        </authorList>
    </citation>
    <scope>NUCLEOTIDE SEQUENCE</scope>
</reference>
<dbReference type="PROSITE" id="PS51375">
    <property type="entry name" value="PPR"/>
    <property type="match status" value="2"/>
</dbReference>
<evidence type="ECO:0000313" key="5">
    <source>
        <dbReference type="Proteomes" id="UP000626109"/>
    </source>
</evidence>
<sequence length="389" mass="42393">SGKERMLLTQLLDSAVRLRDEEAAERWLQQADMSCVDLAVTTFTPLIDQASKRGDLEGAQRWYWKAKELGAKLDQSDLTAVVAAAALCGNLTAAEGWFRRARQEGIRPNVVTLTAVIHAAASQGDSESALRWYRSAASLNMKPNTVTHAALLHALRRNASAAEFYFRVGVEQDGIEPNAVTYNTLIDALARSGQMERAGAYFAEMLTKFRPDAATFGAMVNGAAEQGNVEAAKSWLEFMERSGVPSNLISWNALLKACARAVPPRCDAAEELFVFMVNARNLQPDRATLTTLGSILGMDRARKISESLGLSFEQILHTRLDRREAKRKDLHSQLSEQFRRLSRLPLAVSVAPRALPPLLRAALAQGKPEGAGAGDRGASSLSDLDDGSE</sequence>
<accession>A0A813KNA7</accession>
<dbReference type="NCBIfam" id="TIGR00756">
    <property type="entry name" value="PPR"/>
    <property type="match status" value="2"/>
</dbReference>
<dbReference type="Pfam" id="PF13812">
    <property type="entry name" value="PPR_3"/>
    <property type="match status" value="1"/>
</dbReference>
<proteinExistence type="predicted"/>
<evidence type="ECO:0000256" key="2">
    <source>
        <dbReference type="PROSITE-ProRule" id="PRU00708"/>
    </source>
</evidence>
<evidence type="ECO:0000256" key="1">
    <source>
        <dbReference type="ARBA" id="ARBA00022737"/>
    </source>
</evidence>
<dbReference type="Gene3D" id="1.25.40.10">
    <property type="entry name" value="Tetratricopeptide repeat domain"/>
    <property type="match status" value="2"/>
</dbReference>
<name>A0A813KNA7_POLGL</name>
<comment type="caution">
    <text evidence="4">The sequence shown here is derived from an EMBL/GenBank/DDBJ whole genome shotgun (WGS) entry which is preliminary data.</text>
</comment>
<keyword evidence="1" id="KW-0677">Repeat</keyword>
<feature type="repeat" description="PPR" evidence="2">
    <location>
        <begin position="178"/>
        <end position="208"/>
    </location>
</feature>
<dbReference type="EMBL" id="CAJNNW010032223">
    <property type="protein sequence ID" value="CAE8711812.1"/>
    <property type="molecule type" value="Genomic_DNA"/>
</dbReference>
<dbReference type="Pfam" id="PF13041">
    <property type="entry name" value="PPR_2"/>
    <property type="match status" value="1"/>
</dbReference>